<reference evidence="1" key="1">
    <citation type="journal article" date="2020" name="Stud. Mycol.">
        <title>101 Dothideomycetes genomes: a test case for predicting lifestyles and emergence of pathogens.</title>
        <authorList>
            <person name="Haridas S."/>
            <person name="Albert R."/>
            <person name="Binder M."/>
            <person name="Bloem J."/>
            <person name="Labutti K."/>
            <person name="Salamov A."/>
            <person name="Andreopoulos B."/>
            <person name="Baker S."/>
            <person name="Barry K."/>
            <person name="Bills G."/>
            <person name="Bluhm B."/>
            <person name="Cannon C."/>
            <person name="Castanera R."/>
            <person name="Culley D."/>
            <person name="Daum C."/>
            <person name="Ezra D."/>
            <person name="Gonzalez J."/>
            <person name="Henrissat B."/>
            <person name="Kuo A."/>
            <person name="Liang C."/>
            <person name="Lipzen A."/>
            <person name="Lutzoni F."/>
            <person name="Magnuson J."/>
            <person name="Mondo S."/>
            <person name="Nolan M."/>
            <person name="Ohm R."/>
            <person name="Pangilinan J."/>
            <person name="Park H.-J."/>
            <person name="Ramirez L."/>
            <person name="Alfaro M."/>
            <person name="Sun H."/>
            <person name="Tritt A."/>
            <person name="Yoshinaga Y."/>
            <person name="Zwiers L.-H."/>
            <person name="Turgeon B."/>
            <person name="Goodwin S."/>
            <person name="Spatafora J."/>
            <person name="Crous P."/>
            <person name="Grigoriev I."/>
        </authorList>
    </citation>
    <scope>NUCLEOTIDE SEQUENCE</scope>
    <source>
        <strain evidence="1">CBS 115976</strain>
    </source>
</reference>
<dbReference type="InterPro" id="IPR029044">
    <property type="entry name" value="Nucleotide-diphossugar_trans"/>
</dbReference>
<dbReference type="AlphaFoldDB" id="A0A6A6UBD0"/>
<accession>A0A6A6UBD0</accession>
<keyword evidence="2" id="KW-1185">Reference proteome</keyword>
<evidence type="ECO:0008006" key="3">
    <source>
        <dbReference type="Google" id="ProtNLM"/>
    </source>
</evidence>
<organism evidence="1 2">
    <name type="scientific">Microthyrium microscopicum</name>
    <dbReference type="NCBI Taxonomy" id="703497"/>
    <lineage>
        <taxon>Eukaryota</taxon>
        <taxon>Fungi</taxon>
        <taxon>Dikarya</taxon>
        <taxon>Ascomycota</taxon>
        <taxon>Pezizomycotina</taxon>
        <taxon>Dothideomycetes</taxon>
        <taxon>Dothideomycetes incertae sedis</taxon>
        <taxon>Microthyriales</taxon>
        <taxon>Microthyriaceae</taxon>
        <taxon>Microthyrium</taxon>
    </lineage>
</organism>
<protein>
    <recommendedName>
        <fullName evidence="3">Capsule polysaccharide biosynthesis protein</fullName>
    </recommendedName>
</protein>
<dbReference type="Proteomes" id="UP000799302">
    <property type="component" value="Unassembled WGS sequence"/>
</dbReference>
<dbReference type="GO" id="GO:0051999">
    <property type="term" value="P:mannosyl-inositol phosphorylceramide biosynthetic process"/>
    <property type="evidence" value="ECO:0007669"/>
    <property type="project" value="TreeGrafter"/>
</dbReference>
<evidence type="ECO:0000313" key="1">
    <source>
        <dbReference type="EMBL" id="KAF2668757.1"/>
    </source>
</evidence>
<dbReference type="InterPro" id="IPR008441">
    <property type="entry name" value="AfumC-like_glycosyl_Trfase"/>
</dbReference>
<gene>
    <name evidence="1" type="ORF">BT63DRAFT_284886</name>
</gene>
<dbReference type="EMBL" id="MU004236">
    <property type="protein sequence ID" value="KAF2668757.1"/>
    <property type="molecule type" value="Genomic_DNA"/>
</dbReference>
<dbReference type="GO" id="GO:0000030">
    <property type="term" value="F:mannosyltransferase activity"/>
    <property type="evidence" value="ECO:0007669"/>
    <property type="project" value="TreeGrafter"/>
</dbReference>
<dbReference type="Pfam" id="PF05704">
    <property type="entry name" value="Caps_synth"/>
    <property type="match status" value="1"/>
</dbReference>
<name>A0A6A6UBD0_9PEZI</name>
<proteinExistence type="predicted"/>
<dbReference type="OrthoDB" id="409543at2759"/>
<dbReference type="SUPFAM" id="SSF53448">
    <property type="entry name" value="Nucleotide-diphospho-sugar transferases"/>
    <property type="match status" value="1"/>
</dbReference>
<dbReference type="PANTHER" id="PTHR32385">
    <property type="entry name" value="MANNOSYL PHOSPHORYLINOSITOL CERAMIDE SYNTHASE"/>
    <property type="match status" value="1"/>
</dbReference>
<dbReference type="Gene3D" id="3.90.550.20">
    <property type="match status" value="1"/>
</dbReference>
<dbReference type="PANTHER" id="PTHR32385:SF15">
    <property type="entry name" value="INOSITOL PHOSPHOCERAMIDE MANNOSYLTRANSFERASE 1"/>
    <property type="match status" value="1"/>
</dbReference>
<dbReference type="GO" id="GO:0016020">
    <property type="term" value="C:membrane"/>
    <property type="evidence" value="ECO:0007669"/>
    <property type="project" value="GOC"/>
</dbReference>
<dbReference type="InterPro" id="IPR051706">
    <property type="entry name" value="Glycosyltransferase_domain"/>
</dbReference>
<sequence length="399" mass="45894">MTSPKFQIPDEFKSQLTYTEPQDPRTEHEILASISTYQRMTSEKNIWCFWNSGLSNIPAWCRRNIVDWARINGPSWTIRVLDTVPDSPNHIFKYLPKEILPEAMVKGTMNGPYVGPHSSDFLRGATLYQYGGVYMDVGIILIRQLDRMGWDQLEDPTNPRQIIVPQMYGTTISNSWVASRKGDPFIKRWHDLFVYLWKDKTNYEGLITHPLLTFAQTMDFSESQKKGYAWEFIVGPVTVFEYISQVLAWMRLCSLEDAGDGFSGAEYQRDHILWYDTLPENWSAETVVGYTGQALFDALSTRTDIDPDTEEYKTAYKLVWRMLTTASMQKITHGKNLTKTPALGLLWDEKENEGKDNAPGTFAELLRLGSRYSFQKRQSIAFVKTEKPAVTMKKGLLEP</sequence>
<evidence type="ECO:0000313" key="2">
    <source>
        <dbReference type="Proteomes" id="UP000799302"/>
    </source>
</evidence>